<feature type="compositionally biased region" description="Gly residues" evidence="1">
    <location>
        <begin position="621"/>
        <end position="630"/>
    </location>
</feature>
<dbReference type="InterPro" id="IPR008160">
    <property type="entry name" value="Collagen"/>
</dbReference>
<dbReference type="AlphaFoldDB" id="A0A674EAB1"/>
<feature type="chain" id="PRO_5025665669" evidence="2">
    <location>
        <begin position="19"/>
        <end position="791"/>
    </location>
</feature>
<feature type="compositionally biased region" description="Basic and acidic residues" evidence="1">
    <location>
        <begin position="751"/>
        <end position="760"/>
    </location>
</feature>
<dbReference type="InterPro" id="IPR050149">
    <property type="entry name" value="Collagen_superfamily"/>
</dbReference>
<feature type="compositionally biased region" description="Basic and acidic residues" evidence="1">
    <location>
        <begin position="106"/>
        <end position="118"/>
    </location>
</feature>
<dbReference type="InParanoid" id="A0A674EAB1"/>
<feature type="compositionally biased region" description="Acidic residues" evidence="1">
    <location>
        <begin position="415"/>
        <end position="444"/>
    </location>
</feature>
<feature type="compositionally biased region" description="Pro residues" evidence="1">
    <location>
        <begin position="712"/>
        <end position="721"/>
    </location>
</feature>
<dbReference type="PANTHER" id="PTHR24023:SF918">
    <property type="entry name" value="COLLAGEN ALPHA-1(IX) CHAIN"/>
    <property type="match status" value="1"/>
</dbReference>
<name>A0A674EAB1_SALTR</name>
<evidence type="ECO:0000313" key="4">
    <source>
        <dbReference type="Proteomes" id="UP000472277"/>
    </source>
</evidence>
<feature type="region of interest" description="Disordered" evidence="1">
    <location>
        <begin position="599"/>
        <end position="638"/>
    </location>
</feature>
<feature type="compositionally biased region" description="Basic and acidic residues" evidence="1">
    <location>
        <begin position="66"/>
        <end position="80"/>
    </location>
</feature>
<sequence>MQGPAVILLLLSYGTIQQMTFIMGDPTAARQHSQDYNSTCIPHTDKQEKVILAGEKVLGRVVSRATFREESHGPRLRDQTAEQDTAKNTNLSAQSLPSVRAQSEPETQRKTRITPETDKLKLTQKIGWLNETSTLQDDKAAKITRNSTIVKYVGLDTGRVESPLSAPDWPSESDRSSEPISSSKIKEPHGPGGVTNRTVYSQTFGSLHQPNQTNTARDVSVMKGVVVPSQTVETAIFSPTAWSENPTEPALLFQESDSDGESVGSGRNTSVRLDDLQIPPEPKQGFGPTRQTWSLEPTIKPNLLEFKKIDVEELLRQAVIPLPPLLPPKNSTVTGRKTVPEAPLPPVLSPTPQNTTDITSTSTGDKASKRQRGRKTVTKTLTDSGQVMEKGDKVLSQEPPTEDLETDTETKTEFESAEEMDTETEMEEVDGDNDKESETEETDVGDSKLAHDITQVNTRQFKNSGGAVKTDVLTELMSPEPRGSEQELPPTPLPPASVPGKVHSMCPLTQYPHSMHPSDSLWPEFYFCFLRDTEQRGQKVVAMTAGARPQPLTQGLSLKAQRMLYESRMNTLSVPVVSANHQPRHALKERGTAYRPGLRVQQGLQGPPGLTGPPGPKGDKGYAGGMGRTGRTGYRGPIGPPGMPAIVVFKSSEEEWETFKKKTFYKKLVATWPRLKGPPGPLGPPGDAGPPGPPGITGKQGRKGDGGKIGGPGPPGMPGPPGRTGSDGIDGINSDDGPAGPPGEQGLQGYRGEKGSKGELGEWGYEGEPGPQGNRGRKGDKVRLSVLFSWN</sequence>
<dbReference type="Ensembl" id="ENSSTUT00000112550.1">
    <property type="protein sequence ID" value="ENSSTUP00000104966.1"/>
    <property type="gene ID" value="ENSSTUG00000046857.1"/>
</dbReference>
<reference evidence="3" key="1">
    <citation type="submission" date="2025-08" db="UniProtKB">
        <authorList>
            <consortium name="Ensembl"/>
        </authorList>
    </citation>
    <scope>IDENTIFICATION</scope>
</reference>
<dbReference type="GO" id="GO:0030020">
    <property type="term" value="F:extracellular matrix structural constituent conferring tensile strength"/>
    <property type="evidence" value="ECO:0007669"/>
    <property type="project" value="TreeGrafter"/>
</dbReference>
<protein>
    <submittedName>
        <fullName evidence="3">Uncharacterized protein</fullName>
    </submittedName>
</protein>
<dbReference type="GO" id="GO:0005615">
    <property type="term" value="C:extracellular space"/>
    <property type="evidence" value="ECO:0007669"/>
    <property type="project" value="TreeGrafter"/>
</dbReference>
<organism evidence="3 4">
    <name type="scientific">Salmo trutta</name>
    <name type="common">Brown trout</name>
    <dbReference type="NCBI Taxonomy" id="8032"/>
    <lineage>
        <taxon>Eukaryota</taxon>
        <taxon>Metazoa</taxon>
        <taxon>Chordata</taxon>
        <taxon>Craniata</taxon>
        <taxon>Vertebrata</taxon>
        <taxon>Euteleostomi</taxon>
        <taxon>Actinopterygii</taxon>
        <taxon>Neopterygii</taxon>
        <taxon>Teleostei</taxon>
        <taxon>Protacanthopterygii</taxon>
        <taxon>Salmoniformes</taxon>
        <taxon>Salmonidae</taxon>
        <taxon>Salmoninae</taxon>
        <taxon>Salmo</taxon>
    </lineage>
</organism>
<dbReference type="PANTHER" id="PTHR24023">
    <property type="entry name" value="COLLAGEN ALPHA"/>
    <property type="match status" value="1"/>
</dbReference>
<feature type="region of interest" description="Disordered" evidence="1">
    <location>
        <begin position="66"/>
        <end position="118"/>
    </location>
</feature>
<feature type="compositionally biased region" description="Polar residues" evidence="1">
    <location>
        <begin position="350"/>
        <end position="365"/>
    </location>
</feature>
<evidence type="ECO:0000256" key="2">
    <source>
        <dbReference type="SAM" id="SignalP"/>
    </source>
</evidence>
<dbReference type="Pfam" id="PF01391">
    <property type="entry name" value="Collagen"/>
    <property type="match status" value="2"/>
</dbReference>
<feature type="signal peptide" evidence="2">
    <location>
        <begin position="1"/>
        <end position="18"/>
    </location>
</feature>
<proteinExistence type="predicted"/>
<dbReference type="GO" id="GO:0005594">
    <property type="term" value="C:collagen type IX trimer"/>
    <property type="evidence" value="ECO:0007669"/>
    <property type="project" value="TreeGrafter"/>
</dbReference>
<keyword evidence="4" id="KW-1185">Reference proteome</keyword>
<feature type="compositionally biased region" description="Low complexity" evidence="1">
    <location>
        <begin position="599"/>
        <end position="608"/>
    </location>
</feature>
<feature type="region of interest" description="Disordered" evidence="1">
    <location>
        <begin position="323"/>
        <end position="448"/>
    </location>
</feature>
<feature type="compositionally biased region" description="Polar residues" evidence="1">
    <location>
        <begin position="82"/>
        <end position="105"/>
    </location>
</feature>
<dbReference type="GO" id="GO:0030198">
    <property type="term" value="P:extracellular matrix organization"/>
    <property type="evidence" value="ECO:0007669"/>
    <property type="project" value="TreeGrafter"/>
</dbReference>
<evidence type="ECO:0000313" key="3">
    <source>
        <dbReference type="Ensembl" id="ENSSTUP00000104966.1"/>
    </source>
</evidence>
<feature type="region of interest" description="Disordered" evidence="1">
    <location>
        <begin position="159"/>
        <end position="198"/>
    </location>
</feature>
<dbReference type="Proteomes" id="UP000472277">
    <property type="component" value="Chromosome 22"/>
</dbReference>
<evidence type="ECO:0000256" key="1">
    <source>
        <dbReference type="SAM" id="MobiDB-lite"/>
    </source>
</evidence>
<feature type="region of interest" description="Disordered" evidence="1">
    <location>
        <begin position="256"/>
        <end position="293"/>
    </location>
</feature>
<reference evidence="3" key="2">
    <citation type="submission" date="2025-09" db="UniProtKB">
        <authorList>
            <consortium name="Ensembl"/>
        </authorList>
    </citation>
    <scope>IDENTIFICATION</scope>
</reference>
<accession>A0A674EAB1</accession>
<feature type="compositionally biased region" description="Low complexity" evidence="1">
    <location>
        <begin position="723"/>
        <end position="737"/>
    </location>
</feature>
<dbReference type="GeneTree" id="ENSGT00940000163668"/>
<keyword evidence="2" id="KW-0732">Signal</keyword>
<feature type="compositionally biased region" description="Pro residues" evidence="1">
    <location>
        <begin position="676"/>
        <end position="694"/>
    </location>
</feature>
<feature type="region of interest" description="Disordered" evidence="1">
    <location>
        <begin position="673"/>
        <end position="791"/>
    </location>
</feature>